<dbReference type="EMBL" id="LGRX02035777">
    <property type="protein sequence ID" value="KAK3233215.1"/>
    <property type="molecule type" value="Genomic_DNA"/>
</dbReference>
<protein>
    <submittedName>
        <fullName evidence="1">Uncharacterized protein</fullName>
    </submittedName>
</protein>
<sequence length="78" mass="8758">MDQAGSSEGPPTRDRQDACAMSMLVVVLLNNDTFLRNRFRNFLGKDGEGNKVDLYITWATKPGHRRACCRPQCGEVNK</sequence>
<reference evidence="1 2" key="1">
    <citation type="journal article" date="2015" name="Genome Biol. Evol.">
        <title>Comparative Genomics of a Bacterivorous Green Alga Reveals Evolutionary Causalities and Consequences of Phago-Mixotrophic Mode of Nutrition.</title>
        <authorList>
            <person name="Burns J.A."/>
            <person name="Paasch A."/>
            <person name="Narechania A."/>
            <person name="Kim E."/>
        </authorList>
    </citation>
    <scope>NUCLEOTIDE SEQUENCE [LARGE SCALE GENOMIC DNA]</scope>
    <source>
        <strain evidence="1 2">PLY_AMNH</strain>
    </source>
</reference>
<evidence type="ECO:0000313" key="1">
    <source>
        <dbReference type="EMBL" id="KAK3233215.1"/>
    </source>
</evidence>
<dbReference type="AlphaFoldDB" id="A0AAE0ENQ2"/>
<organism evidence="1 2">
    <name type="scientific">Cymbomonas tetramitiformis</name>
    <dbReference type="NCBI Taxonomy" id="36881"/>
    <lineage>
        <taxon>Eukaryota</taxon>
        <taxon>Viridiplantae</taxon>
        <taxon>Chlorophyta</taxon>
        <taxon>Pyramimonadophyceae</taxon>
        <taxon>Pyramimonadales</taxon>
        <taxon>Pyramimonadaceae</taxon>
        <taxon>Cymbomonas</taxon>
    </lineage>
</organism>
<comment type="caution">
    <text evidence="1">The sequence shown here is derived from an EMBL/GenBank/DDBJ whole genome shotgun (WGS) entry which is preliminary data.</text>
</comment>
<gene>
    <name evidence="1" type="ORF">CYMTET_56468</name>
</gene>
<name>A0AAE0ENQ2_9CHLO</name>
<proteinExistence type="predicted"/>
<keyword evidence="2" id="KW-1185">Reference proteome</keyword>
<accession>A0AAE0ENQ2</accession>
<dbReference type="Proteomes" id="UP001190700">
    <property type="component" value="Unassembled WGS sequence"/>
</dbReference>
<evidence type="ECO:0000313" key="2">
    <source>
        <dbReference type="Proteomes" id="UP001190700"/>
    </source>
</evidence>